<keyword evidence="4" id="KW-1185">Reference proteome</keyword>
<evidence type="ECO:0000256" key="1">
    <source>
        <dbReference type="SAM" id="Coils"/>
    </source>
</evidence>
<dbReference type="Proteomes" id="UP000295075">
    <property type="component" value="Unassembled WGS sequence"/>
</dbReference>
<dbReference type="InterPro" id="IPR016032">
    <property type="entry name" value="Sig_transdc_resp-reg_C-effctor"/>
</dbReference>
<dbReference type="OrthoDB" id="3755432at2"/>
<evidence type="ECO:0000313" key="4">
    <source>
        <dbReference type="Proteomes" id="UP000295075"/>
    </source>
</evidence>
<dbReference type="PANTHER" id="PTHR47691">
    <property type="entry name" value="REGULATOR-RELATED"/>
    <property type="match status" value="1"/>
</dbReference>
<dbReference type="InterPro" id="IPR027417">
    <property type="entry name" value="P-loop_NTPase"/>
</dbReference>
<dbReference type="InterPro" id="IPR058852">
    <property type="entry name" value="HTH_77"/>
</dbReference>
<dbReference type="Gene3D" id="1.10.10.10">
    <property type="entry name" value="Winged helix-like DNA-binding domain superfamily/Winged helix DNA-binding domain"/>
    <property type="match status" value="1"/>
</dbReference>
<dbReference type="Gene3D" id="3.40.50.300">
    <property type="entry name" value="P-loop containing nucleotide triphosphate hydrolases"/>
    <property type="match status" value="1"/>
</dbReference>
<dbReference type="InterPro" id="IPR011990">
    <property type="entry name" value="TPR-like_helical_dom_sf"/>
</dbReference>
<dbReference type="PRINTS" id="PR00364">
    <property type="entry name" value="DISEASERSIST"/>
</dbReference>
<reference evidence="3 4" key="1">
    <citation type="submission" date="2019-03" db="EMBL/GenBank/DDBJ databases">
        <title>Draft genome sequences of novel Actinobacteria.</title>
        <authorList>
            <person name="Sahin N."/>
            <person name="Ay H."/>
            <person name="Saygin H."/>
        </authorList>
    </citation>
    <scope>NUCLEOTIDE SEQUENCE [LARGE SCALE GENOMIC DNA]</scope>
    <source>
        <strain evidence="3 4">JCM 30547</strain>
    </source>
</reference>
<dbReference type="SUPFAM" id="SSF52540">
    <property type="entry name" value="P-loop containing nucleoside triphosphate hydrolases"/>
    <property type="match status" value="1"/>
</dbReference>
<dbReference type="SMART" id="SM01043">
    <property type="entry name" value="BTAD"/>
    <property type="match status" value="1"/>
</dbReference>
<dbReference type="GO" id="GO:0006355">
    <property type="term" value="P:regulation of DNA-templated transcription"/>
    <property type="evidence" value="ECO:0007669"/>
    <property type="project" value="InterPro"/>
</dbReference>
<dbReference type="SUPFAM" id="SSF46894">
    <property type="entry name" value="C-terminal effector domain of the bipartite response regulators"/>
    <property type="match status" value="1"/>
</dbReference>
<organism evidence="3 4">
    <name type="scientific">Kribbella albertanoniae</name>
    <dbReference type="NCBI Taxonomy" id="1266829"/>
    <lineage>
        <taxon>Bacteria</taxon>
        <taxon>Bacillati</taxon>
        <taxon>Actinomycetota</taxon>
        <taxon>Actinomycetes</taxon>
        <taxon>Propionibacteriales</taxon>
        <taxon>Kribbellaceae</taxon>
        <taxon>Kribbella</taxon>
    </lineage>
</organism>
<evidence type="ECO:0000313" key="3">
    <source>
        <dbReference type="EMBL" id="TDC34659.1"/>
    </source>
</evidence>
<feature type="domain" description="Bacterial transcriptional activator" evidence="2">
    <location>
        <begin position="101"/>
        <end position="246"/>
    </location>
</feature>
<dbReference type="InterPro" id="IPR036388">
    <property type="entry name" value="WH-like_DNA-bd_sf"/>
</dbReference>
<sequence>MSGHGPQLGFRILGPLEVLRDGMRVEPRGAKLRTLLIDLLLHRKQYRTGPQLIDDLWAGHPPATAPGILRNYLSQLRELLGPEVLIRRGAGYGVDIRAEELDSEHFEQLSVRARIADRDGDLAAVLDSTTAALALWRGQALSDVVATEFAQPHIARLEELRQATTELHLEATIATGRPQEAIAPLEELVVVEPMRERLWWLLMLAQYRCGRQTDALRSYQRARAELAAQLGVDPGHELRQLEVAILNQRPELDDLLRRTPAPAVVSGLPISGVRPLHRYRSALVGRQAELDILAVRVEAGAVLTLTGIGGAGKTRLAIELAERLRRLWPDGVAFVDLAPVIDEGMVAAAALLALGLDEEPIRPPLDTVVRALRDRRLLLVVDNCEHLSDAVGRLTGAVVDAAPGCAVLATSRTPLGIPGERIWPVRPLETDNERSDAVQLLVERAVAVNPAFRSDDHTVELARRLGGLPLAIEMVAPWTRTLSTLDIADRLEQLVAIGDHTRPERQQRMAAVFEWSDRRLDADTRRVYHRLGVFVGDFDLAAAEAVVPADDAGRPAVLVSLGQLVDHSLVMAETSSGRARYRLLEPVRQFAADRLVDDGDDLAVRDRHLRYYRSVALGVGKHAAGPEATTWLGRADQEIANLRAAHDHALRTRRADDATIMAGGLYWYWWIRASSTEGIDRLRRSLELRPGPGPRARARIGLASLLIQADRHDEAAEQAEAALEDARLINDPRLEALAVGTVGRIAADRGQYDVAETMLRSAQIQFEALGHRGGTAWCLFVRYVAAASPVARAQKLPGLRRAHRIYTEDGMRWGQTWTRSMLGLAAIREERLDDAALELTAANRLIDEDGLRDELAVYAKSFLGVVSARSGQLRLTADLLAQSLTIAEGFPDRRPFAAWRWALAEAAAAAGASELVARSLGAGHRRTDPTGNMVDAVRLAALRAAVVSALGEERAEVLASSGAHEQDHHLLAALEAALSSR</sequence>
<dbReference type="Gene3D" id="1.25.40.10">
    <property type="entry name" value="Tetratricopeptide repeat domain"/>
    <property type="match status" value="2"/>
</dbReference>
<dbReference type="EMBL" id="SMKA01000006">
    <property type="protein sequence ID" value="TDC34659.1"/>
    <property type="molecule type" value="Genomic_DNA"/>
</dbReference>
<proteinExistence type="predicted"/>
<gene>
    <name evidence="3" type="ORF">E1261_03285</name>
</gene>
<keyword evidence="1" id="KW-0175">Coiled coil</keyword>
<dbReference type="PANTHER" id="PTHR47691:SF3">
    <property type="entry name" value="HTH-TYPE TRANSCRIPTIONAL REGULATOR RV0890C-RELATED"/>
    <property type="match status" value="1"/>
</dbReference>
<protein>
    <submittedName>
        <fullName evidence="3">AfsR/SARP family transcriptional regulator</fullName>
    </submittedName>
</protein>
<dbReference type="RefSeq" id="WP_132401573.1">
    <property type="nucleotide sequence ID" value="NZ_SMKA01000006.1"/>
</dbReference>
<dbReference type="CDD" id="cd15831">
    <property type="entry name" value="BTAD"/>
    <property type="match status" value="1"/>
</dbReference>
<feature type="coiled-coil region" evidence="1">
    <location>
        <begin position="702"/>
        <end position="729"/>
    </location>
</feature>
<dbReference type="SUPFAM" id="SSF48452">
    <property type="entry name" value="TPR-like"/>
    <property type="match status" value="2"/>
</dbReference>
<evidence type="ECO:0000259" key="2">
    <source>
        <dbReference type="SMART" id="SM01043"/>
    </source>
</evidence>
<dbReference type="GO" id="GO:0003677">
    <property type="term" value="F:DNA binding"/>
    <property type="evidence" value="ECO:0007669"/>
    <property type="project" value="InterPro"/>
</dbReference>
<name>A0A4R4QH77_9ACTN</name>
<comment type="caution">
    <text evidence="3">The sequence shown here is derived from an EMBL/GenBank/DDBJ whole genome shotgun (WGS) entry which is preliminary data.</text>
</comment>
<accession>A0A4R4QH77</accession>
<dbReference type="GO" id="GO:0043531">
    <property type="term" value="F:ADP binding"/>
    <property type="evidence" value="ECO:0007669"/>
    <property type="project" value="InterPro"/>
</dbReference>
<dbReference type="Pfam" id="PF25872">
    <property type="entry name" value="HTH_77"/>
    <property type="match status" value="1"/>
</dbReference>
<dbReference type="AlphaFoldDB" id="A0A4R4QH77"/>
<dbReference type="InterPro" id="IPR005158">
    <property type="entry name" value="BTAD"/>
</dbReference>
<dbReference type="Pfam" id="PF03704">
    <property type="entry name" value="BTAD"/>
    <property type="match status" value="1"/>
</dbReference>